<evidence type="ECO:0000313" key="3">
    <source>
        <dbReference type="Proteomes" id="UP000675163"/>
    </source>
</evidence>
<dbReference type="EMBL" id="JAFIDA010000001">
    <property type="protein sequence ID" value="MBP1325014.1"/>
    <property type="molecule type" value="Genomic_DNA"/>
</dbReference>
<comment type="caution">
    <text evidence="2">The sequence shown here is derived from an EMBL/GenBank/DDBJ whole genome shotgun (WGS) entry which is preliminary data.</text>
</comment>
<dbReference type="Proteomes" id="UP000675163">
    <property type="component" value="Unassembled WGS sequence"/>
</dbReference>
<feature type="region of interest" description="Disordered" evidence="1">
    <location>
        <begin position="85"/>
        <end position="110"/>
    </location>
</feature>
<sequence>MQLPNELKSACWLWSCHSTLSWWIPHGRSRGLPVQETARIKGAALLIRSNLKPEALDSFYEAQPADQQVMATDGEEIGRESMLFNAGTDQKPFGGTSRSSRSSKTWERGQ</sequence>
<evidence type="ECO:0000256" key="1">
    <source>
        <dbReference type="SAM" id="MobiDB-lite"/>
    </source>
</evidence>
<protein>
    <submittedName>
        <fullName evidence="2">Uncharacterized protein</fullName>
    </submittedName>
</protein>
<name>A0A940PTK7_9MICO</name>
<organism evidence="2 3">
    <name type="scientific">Leucobacter exalbidus</name>
    <dbReference type="NCBI Taxonomy" id="662960"/>
    <lineage>
        <taxon>Bacteria</taxon>
        <taxon>Bacillati</taxon>
        <taxon>Actinomycetota</taxon>
        <taxon>Actinomycetes</taxon>
        <taxon>Micrococcales</taxon>
        <taxon>Microbacteriaceae</taxon>
        <taxon>Leucobacter</taxon>
    </lineage>
</organism>
<proteinExistence type="predicted"/>
<evidence type="ECO:0000313" key="2">
    <source>
        <dbReference type="EMBL" id="MBP1325014.1"/>
    </source>
</evidence>
<gene>
    <name evidence="2" type="ORF">JOF28_000246</name>
</gene>
<reference evidence="2" key="1">
    <citation type="submission" date="2021-02" db="EMBL/GenBank/DDBJ databases">
        <title>Sequencing the genomes of 1000 actinobacteria strains.</title>
        <authorList>
            <person name="Klenk H.-P."/>
        </authorList>
    </citation>
    <scope>NUCLEOTIDE SEQUENCE</scope>
    <source>
        <strain evidence="2">DSM 22850</strain>
    </source>
</reference>
<accession>A0A940PTK7</accession>
<dbReference type="AlphaFoldDB" id="A0A940PTK7"/>
<keyword evidence="3" id="KW-1185">Reference proteome</keyword>